<sequence>MSIEIDSINKYFGKTKVLNDISLDIPSGQMVALLGPSGSGKTTLLRIIAGLENQNSGRLSFHGKDVSRVHARDRQVGFVFQHYALFRHMTVFENIAFGLTVLPRRERPSAADIKQKVTRLLEMVQLGHLAGRFPAQLSGGQKQRVALARALAVEPQILLLDEPFGALDAQVRKELRRWLRQLHEELKFTSVFVTHDQEEAMEVADRVVVMSQGNIEQVGTPDDVWRDPATRFVLEFLGEVNRFDGAVQGSQFHVGAHHWPLGYAPAHQGPVELFLRPWEIDVSRQSSLETPLPAQVLEVSPRGHFWQLVVVPADWSGEPITVVMDGDQVAPVRGERLFVGLQHARLYHGDTALRPVAFAQSA</sequence>
<protein>
    <submittedName>
        <fullName evidence="1">Sulfate/thiosulfate ABC transporter ATP-binding protein CysA</fullName>
    </submittedName>
</protein>
<evidence type="ECO:0000313" key="1">
    <source>
        <dbReference type="EMBL" id="MBK4727914.1"/>
    </source>
</evidence>
<reference evidence="1" key="1">
    <citation type="submission" date="2021-01" db="EMBL/GenBank/DDBJ databases">
        <title>Draft genome of Pantoea agglomerans Eh 335.</title>
        <authorList>
            <person name="Emsley S.A."/>
            <person name="Oline D.K."/>
            <person name="Saw J.H."/>
            <person name="Ushijima B."/>
            <person name="Videau P."/>
            <person name="Koyack M.J."/>
        </authorList>
    </citation>
    <scope>NUCLEOTIDE SEQUENCE</scope>
    <source>
        <strain evidence="1">Eh 335</strain>
    </source>
</reference>
<dbReference type="EMBL" id="JAEOXF010000020">
    <property type="protein sequence ID" value="MBK4727914.1"/>
    <property type="molecule type" value="Genomic_DNA"/>
</dbReference>
<name>A0ACC5RT91_ENTAG</name>
<comment type="caution">
    <text evidence="1">The sequence shown here is derived from an EMBL/GenBank/DDBJ whole genome shotgun (WGS) entry which is preliminary data.</text>
</comment>
<keyword evidence="1" id="KW-0067">ATP-binding</keyword>
<gene>
    <name evidence="1" type="primary">cysA</name>
    <name evidence="1" type="ORF">JJL49_22060</name>
</gene>
<proteinExistence type="predicted"/>
<organism evidence="1 2">
    <name type="scientific">Enterobacter agglomerans</name>
    <name type="common">Erwinia herbicola</name>
    <name type="synonym">Pantoea agglomerans</name>
    <dbReference type="NCBI Taxonomy" id="549"/>
    <lineage>
        <taxon>Bacteria</taxon>
        <taxon>Pseudomonadati</taxon>
        <taxon>Pseudomonadota</taxon>
        <taxon>Gammaproteobacteria</taxon>
        <taxon>Enterobacterales</taxon>
        <taxon>Erwiniaceae</taxon>
        <taxon>Pantoea</taxon>
        <taxon>Pantoea agglomerans group</taxon>
    </lineage>
</organism>
<accession>A0ACC5RT91</accession>
<keyword evidence="2" id="KW-1185">Reference proteome</keyword>
<evidence type="ECO:0000313" key="2">
    <source>
        <dbReference type="Proteomes" id="UP000633731"/>
    </source>
</evidence>
<keyword evidence="1" id="KW-0547">Nucleotide-binding</keyword>
<dbReference type="Proteomes" id="UP000633731">
    <property type="component" value="Unassembled WGS sequence"/>
</dbReference>